<proteinExistence type="predicted"/>
<organism evidence="2 3">
    <name type="scientific">Alteromonas marina</name>
    <dbReference type="NCBI Taxonomy" id="203795"/>
    <lineage>
        <taxon>Bacteria</taxon>
        <taxon>Pseudomonadati</taxon>
        <taxon>Pseudomonadota</taxon>
        <taxon>Gammaproteobacteria</taxon>
        <taxon>Alteromonadales</taxon>
        <taxon>Alteromonadaceae</taxon>
        <taxon>Alteromonas/Salinimonas group</taxon>
        <taxon>Alteromonas</taxon>
    </lineage>
</organism>
<evidence type="ECO:0000256" key="1">
    <source>
        <dbReference type="SAM" id="Phobius"/>
    </source>
</evidence>
<dbReference type="RefSeq" id="WP_039220470.1">
    <property type="nucleotide sequence ID" value="NZ_JWLW01000017.1"/>
</dbReference>
<feature type="transmembrane region" description="Helical" evidence="1">
    <location>
        <begin position="16"/>
        <end position="36"/>
    </location>
</feature>
<keyword evidence="1" id="KW-1133">Transmembrane helix</keyword>
<dbReference type="AlphaFoldDB" id="A0A0B3YEV7"/>
<comment type="caution">
    <text evidence="2">The sequence shown here is derived from an EMBL/GenBank/DDBJ whole genome shotgun (WGS) entry which is preliminary data.</text>
</comment>
<keyword evidence="1" id="KW-0812">Transmembrane</keyword>
<name>A0A0B3YEV7_9ALTE</name>
<reference evidence="2 3" key="1">
    <citation type="submission" date="2014-12" db="EMBL/GenBank/DDBJ databases">
        <title>Genome sequencing of Alteromonas marina AD001.</title>
        <authorList>
            <person name="Adrian T.G.S."/>
            <person name="Chan K.G."/>
        </authorList>
    </citation>
    <scope>NUCLEOTIDE SEQUENCE [LARGE SCALE GENOMIC DNA]</scope>
    <source>
        <strain evidence="2 3">AD001</strain>
    </source>
</reference>
<sequence length="85" mass="9808">MNMEKWAKKREKGKQHFVLVNGVLGWGVTTAILWSVLMELIEPSQNIWVRPIVALIIFPIAGIAFGHLMWNKSEKAYEKETRNTL</sequence>
<feature type="transmembrane region" description="Helical" evidence="1">
    <location>
        <begin position="48"/>
        <end position="70"/>
    </location>
</feature>
<evidence type="ECO:0000313" key="3">
    <source>
        <dbReference type="Proteomes" id="UP000031197"/>
    </source>
</evidence>
<dbReference type="Proteomes" id="UP000031197">
    <property type="component" value="Unassembled WGS sequence"/>
</dbReference>
<accession>A0A0B3YEV7</accession>
<evidence type="ECO:0000313" key="2">
    <source>
        <dbReference type="EMBL" id="KHT52470.1"/>
    </source>
</evidence>
<dbReference type="OrthoDB" id="5986784at2"/>
<gene>
    <name evidence="2" type="ORF">RJ41_10925</name>
</gene>
<keyword evidence="3" id="KW-1185">Reference proteome</keyword>
<protein>
    <submittedName>
        <fullName evidence="2">Uncharacterized protein</fullName>
    </submittedName>
</protein>
<dbReference type="EMBL" id="JWLW01000017">
    <property type="protein sequence ID" value="KHT52470.1"/>
    <property type="molecule type" value="Genomic_DNA"/>
</dbReference>
<keyword evidence="1" id="KW-0472">Membrane</keyword>